<organism evidence="1 2">
    <name type="scientific">Kaistella daneshvariae</name>
    <dbReference type="NCBI Taxonomy" id="2487074"/>
    <lineage>
        <taxon>Bacteria</taxon>
        <taxon>Pseudomonadati</taxon>
        <taxon>Bacteroidota</taxon>
        <taxon>Flavobacteriia</taxon>
        <taxon>Flavobacteriales</taxon>
        <taxon>Weeksellaceae</taxon>
        <taxon>Chryseobacterium group</taxon>
        <taxon>Kaistella</taxon>
    </lineage>
</organism>
<gene>
    <name evidence="1" type="ORF">EGI11_01070</name>
</gene>
<proteinExistence type="predicted"/>
<dbReference type="InterPro" id="IPR012545">
    <property type="entry name" value="DUF1697"/>
</dbReference>
<dbReference type="Pfam" id="PF08002">
    <property type="entry name" value="DUF1697"/>
    <property type="match status" value="1"/>
</dbReference>
<dbReference type="EMBL" id="RJUG01000001">
    <property type="protein sequence ID" value="ROI10817.1"/>
    <property type="molecule type" value="Genomic_DNA"/>
</dbReference>
<dbReference type="OrthoDB" id="9806494at2"/>
<comment type="caution">
    <text evidence="1">The sequence shown here is derived from an EMBL/GenBank/DDBJ whole genome shotgun (WGS) entry which is preliminary data.</text>
</comment>
<dbReference type="SUPFAM" id="SSF160379">
    <property type="entry name" value="SP0830-like"/>
    <property type="match status" value="1"/>
</dbReference>
<dbReference type="Gene3D" id="3.30.70.1280">
    <property type="entry name" value="SP0830-like domains"/>
    <property type="match status" value="1"/>
</dbReference>
<reference evidence="2" key="2">
    <citation type="submission" date="2018-11" db="EMBL/GenBank/DDBJ databases">
        <title>Proposal to divide the Flavobacteriaceae and reorganize its genera based on Amino Acid Identity values calculated from whole genome sequences.</title>
        <authorList>
            <person name="Nicholson A.C."/>
            <person name="Gulvik C.A."/>
            <person name="Whitney A.M."/>
            <person name="Humrighouse B.W."/>
            <person name="Bell M."/>
            <person name="Holmens B."/>
            <person name="Steigerwalt A."/>
            <person name="Villarma A."/>
            <person name="Sheth M."/>
            <person name="Batra D."/>
            <person name="Pryor J."/>
            <person name="Bernardet J.-F."/>
            <person name="Hugo C."/>
            <person name="Kampfer P."/>
            <person name="Newman J."/>
            <person name="Mcquiston J.R."/>
        </authorList>
    </citation>
    <scope>NUCLEOTIDE SEQUENCE [LARGE SCALE GENOMIC DNA]</scope>
    <source>
        <strain evidence="2">H3056</strain>
    </source>
</reference>
<dbReference type="AlphaFoldDB" id="A0A3N0X0D3"/>
<dbReference type="Gene3D" id="3.30.70.1260">
    <property type="entry name" value="bacterial protein sp0830 like"/>
    <property type="match status" value="1"/>
</dbReference>
<protein>
    <submittedName>
        <fullName evidence="1">DUF1697 domain-containing protein</fullName>
    </submittedName>
</protein>
<dbReference type="PANTHER" id="PTHR36439:SF1">
    <property type="entry name" value="DUF1697 DOMAIN-CONTAINING PROTEIN"/>
    <property type="match status" value="1"/>
</dbReference>
<dbReference type="PIRSF" id="PIRSF008502">
    <property type="entry name" value="UCP008502"/>
    <property type="match status" value="1"/>
</dbReference>
<accession>A0A3N0X0D3</accession>
<dbReference type="PANTHER" id="PTHR36439">
    <property type="entry name" value="BLL4334 PROTEIN"/>
    <property type="match status" value="1"/>
</dbReference>
<dbReference type="Proteomes" id="UP000270224">
    <property type="component" value="Unassembled WGS sequence"/>
</dbReference>
<evidence type="ECO:0000313" key="2">
    <source>
        <dbReference type="Proteomes" id="UP000270224"/>
    </source>
</evidence>
<evidence type="ECO:0000313" key="1">
    <source>
        <dbReference type="EMBL" id="ROI10817.1"/>
    </source>
</evidence>
<sequence length="175" mass="19874">MMKYCAFLRGVNVNGTRMKMAEVCDVFEKAGMQNVCSVLATGNILFSSEKTESELKPILENELSSHFGYEAFLFLKTENEVKAILKKNPFQAANNFHHYVFITAENTASLLKEKFETCQKSEGEKGILIDDTFYWQVEKGNTLDSDFGKILGNKAFKEKLTSRNINTLEKIALKF</sequence>
<reference evidence="2" key="1">
    <citation type="submission" date="2018-11" db="EMBL/GenBank/DDBJ databases">
        <title>Proposal to divide the Flavobacteriaceae and reorganize its genera based on Amino Acid Identity values calculated from whole genome sequences.</title>
        <authorList>
            <person name="Nicholson A.C."/>
            <person name="Gulvik C.A."/>
            <person name="Whitney A.M."/>
            <person name="Humrighouse B.W."/>
            <person name="Bell M."/>
            <person name="Holmes B."/>
            <person name="Steigerwalt A."/>
            <person name="Villarma A."/>
            <person name="Sheth M."/>
            <person name="Batra D."/>
            <person name="Pryor J."/>
            <person name="Bernardet J.-F."/>
            <person name="Hugo C."/>
            <person name="Kampfer P."/>
            <person name="Newman J."/>
            <person name="Mcquiston J.R."/>
        </authorList>
    </citation>
    <scope>NUCLEOTIDE SEQUENCE [LARGE SCALE GENOMIC DNA]</scope>
    <source>
        <strain evidence="2">H3056</strain>
    </source>
</reference>
<name>A0A3N0X0D3_9FLAO</name>